<keyword evidence="1" id="KW-1133">Transmembrane helix</keyword>
<sequence length="140" mass="15097">MTLLQRSGAGNLDRLLADRSLSRIKTLRTFAVVNQEQASAAFRITVVANVTIPVVIITVLNLIFPGSPADMFRSLFALNEGGTVFVWLLVVAYLSLLAGGLGFGIANLSNARDIRHLIDLHAAERGIFFGLEDEDALQSG</sequence>
<evidence type="ECO:0000313" key="3">
    <source>
        <dbReference type="Proteomes" id="UP001161390"/>
    </source>
</evidence>
<gene>
    <name evidence="2" type="ORF">GCM10007854_08300</name>
</gene>
<reference evidence="2" key="2">
    <citation type="submission" date="2023-01" db="EMBL/GenBank/DDBJ databases">
        <title>Draft genome sequence of Algimonas porphyrae strain NBRC 108216.</title>
        <authorList>
            <person name="Sun Q."/>
            <person name="Mori K."/>
        </authorList>
    </citation>
    <scope>NUCLEOTIDE SEQUENCE</scope>
    <source>
        <strain evidence="2">NBRC 108216</strain>
    </source>
</reference>
<accession>A0ABQ5UX39</accession>
<protein>
    <recommendedName>
        <fullName evidence="4">ABC transmembrane type-1 domain-containing protein</fullName>
    </recommendedName>
</protein>
<organism evidence="2 3">
    <name type="scientific">Algimonas porphyrae</name>
    <dbReference type="NCBI Taxonomy" id="1128113"/>
    <lineage>
        <taxon>Bacteria</taxon>
        <taxon>Pseudomonadati</taxon>
        <taxon>Pseudomonadota</taxon>
        <taxon>Alphaproteobacteria</taxon>
        <taxon>Maricaulales</taxon>
        <taxon>Robiginitomaculaceae</taxon>
        <taxon>Algimonas</taxon>
    </lineage>
</organism>
<feature type="transmembrane region" description="Helical" evidence="1">
    <location>
        <begin position="44"/>
        <end position="64"/>
    </location>
</feature>
<reference evidence="2" key="1">
    <citation type="journal article" date="2014" name="Int. J. Syst. Evol. Microbiol.">
        <title>Complete genome of a new Firmicutes species belonging to the dominant human colonic microbiota ('Ruminococcus bicirculans') reveals two chromosomes and a selective capacity to utilize plant glucans.</title>
        <authorList>
            <consortium name="NISC Comparative Sequencing Program"/>
            <person name="Wegmann U."/>
            <person name="Louis P."/>
            <person name="Goesmann A."/>
            <person name="Henrissat B."/>
            <person name="Duncan S.H."/>
            <person name="Flint H.J."/>
        </authorList>
    </citation>
    <scope>NUCLEOTIDE SEQUENCE</scope>
    <source>
        <strain evidence="2">NBRC 108216</strain>
    </source>
</reference>
<dbReference type="EMBL" id="BSNJ01000002">
    <property type="protein sequence ID" value="GLQ19875.1"/>
    <property type="molecule type" value="Genomic_DNA"/>
</dbReference>
<evidence type="ECO:0000256" key="1">
    <source>
        <dbReference type="SAM" id="Phobius"/>
    </source>
</evidence>
<dbReference type="Proteomes" id="UP001161390">
    <property type="component" value="Unassembled WGS sequence"/>
</dbReference>
<name>A0ABQ5UX39_9PROT</name>
<evidence type="ECO:0000313" key="2">
    <source>
        <dbReference type="EMBL" id="GLQ19875.1"/>
    </source>
</evidence>
<keyword evidence="1" id="KW-0812">Transmembrane</keyword>
<evidence type="ECO:0008006" key="4">
    <source>
        <dbReference type="Google" id="ProtNLM"/>
    </source>
</evidence>
<keyword evidence="3" id="KW-1185">Reference proteome</keyword>
<proteinExistence type="predicted"/>
<keyword evidence="1" id="KW-0472">Membrane</keyword>
<comment type="caution">
    <text evidence="2">The sequence shown here is derived from an EMBL/GenBank/DDBJ whole genome shotgun (WGS) entry which is preliminary data.</text>
</comment>
<feature type="transmembrane region" description="Helical" evidence="1">
    <location>
        <begin position="84"/>
        <end position="106"/>
    </location>
</feature>